<feature type="compositionally biased region" description="Low complexity" evidence="1">
    <location>
        <begin position="1"/>
        <end position="16"/>
    </location>
</feature>
<accession>A0A0D9V3Z3</accession>
<feature type="region of interest" description="Disordered" evidence="1">
    <location>
        <begin position="1"/>
        <end position="40"/>
    </location>
</feature>
<reference evidence="3" key="2">
    <citation type="submission" date="2013-12" db="EMBL/GenBank/DDBJ databases">
        <authorList>
            <person name="Yu Y."/>
            <person name="Lee S."/>
            <person name="de Baynast K."/>
            <person name="Wissotski M."/>
            <person name="Liu L."/>
            <person name="Talag J."/>
            <person name="Goicoechea J."/>
            <person name="Angelova A."/>
            <person name="Jetty R."/>
            <person name="Kudrna D."/>
            <person name="Golser W."/>
            <person name="Rivera L."/>
            <person name="Zhang J."/>
            <person name="Wing R."/>
        </authorList>
    </citation>
    <scope>NUCLEOTIDE SEQUENCE</scope>
</reference>
<organism evidence="2 3">
    <name type="scientific">Leersia perrieri</name>
    <dbReference type="NCBI Taxonomy" id="77586"/>
    <lineage>
        <taxon>Eukaryota</taxon>
        <taxon>Viridiplantae</taxon>
        <taxon>Streptophyta</taxon>
        <taxon>Embryophyta</taxon>
        <taxon>Tracheophyta</taxon>
        <taxon>Spermatophyta</taxon>
        <taxon>Magnoliopsida</taxon>
        <taxon>Liliopsida</taxon>
        <taxon>Poales</taxon>
        <taxon>Poaceae</taxon>
        <taxon>BOP clade</taxon>
        <taxon>Oryzoideae</taxon>
        <taxon>Oryzeae</taxon>
        <taxon>Oryzinae</taxon>
        <taxon>Leersia</taxon>
    </lineage>
</organism>
<reference evidence="2" key="3">
    <citation type="submission" date="2015-04" db="UniProtKB">
        <authorList>
            <consortium name="EnsemblPlants"/>
        </authorList>
    </citation>
    <scope>IDENTIFICATION</scope>
</reference>
<name>A0A0D9V3Z3_9ORYZ</name>
<reference evidence="2 3" key="1">
    <citation type="submission" date="2012-08" db="EMBL/GenBank/DDBJ databases">
        <title>Oryza genome evolution.</title>
        <authorList>
            <person name="Wing R.A."/>
        </authorList>
    </citation>
    <scope>NUCLEOTIDE SEQUENCE</scope>
</reference>
<dbReference type="HOGENOM" id="CLU_2112396_0_0_1"/>
<dbReference type="AlphaFoldDB" id="A0A0D9V3Z3"/>
<dbReference type="EnsemblPlants" id="LPERR01G22270.1">
    <property type="protein sequence ID" value="LPERR01G22270.1"/>
    <property type="gene ID" value="LPERR01G22270"/>
</dbReference>
<proteinExistence type="predicted"/>
<evidence type="ECO:0000256" key="1">
    <source>
        <dbReference type="SAM" id="MobiDB-lite"/>
    </source>
</evidence>
<evidence type="ECO:0000313" key="3">
    <source>
        <dbReference type="Proteomes" id="UP000032180"/>
    </source>
</evidence>
<evidence type="ECO:0000313" key="2">
    <source>
        <dbReference type="EnsemblPlants" id="LPERR01G22270.1"/>
    </source>
</evidence>
<dbReference type="Gramene" id="LPERR01G22270.1">
    <property type="protein sequence ID" value="LPERR01G22270.1"/>
    <property type="gene ID" value="LPERR01G22270"/>
</dbReference>
<keyword evidence="3" id="KW-1185">Reference proteome</keyword>
<dbReference type="Proteomes" id="UP000032180">
    <property type="component" value="Chromosome 1"/>
</dbReference>
<protein>
    <submittedName>
        <fullName evidence="2">Uncharacterized protein</fullName>
    </submittedName>
</protein>
<sequence>MEAMPATPSSSATVPPIETQHQPDDIEAGQQPDDMEEAKQPYDMEVASKPPQFLTRLDIYILTALCETCEIVWSKELWISHLFVVTLRTDMRTWRPSFRLCSSYFPSISRWEHSV</sequence>